<gene>
    <name evidence="2" type="ORF">NCTC10295_00573</name>
</gene>
<organism evidence="2 3">
    <name type="scientific">Bergeriella denitrificans</name>
    <name type="common">Neisseria denitrificans</name>
    <dbReference type="NCBI Taxonomy" id="494"/>
    <lineage>
        <taxon>Bacteria</taxon>
        <taxon>Pseudomonadati</taxon>
        <taxon>Pseudomonadota</taxon>
        <taxon>Betaproteobacteria</taxon>
        <taxon>Neisseriales</taxon>
        <taxon>Neisseriaceae</taxon>
        <taxon>Bergeriella</taxon>
    </lineage>
</organism>
<evidence type="ECO:0000313" key="3">
    <source>
        <dbReference type="Proteomes" id="UP000254651"/>
    </source>
</evidence>
<keyword evidence="1" id="KW-1133">Transmembrane helix</keyword>
<keyword evidence="3" id="KW-1185">Reference proteome</keyword>
<dbReference type="AlphaFoldDB" id="A0A378UF62"/>
<dbReference type="Proteomes" id="UP000254651">
    <property type="component" value="Unassembled WGS sequence"/>
</dbReference>
<dbReference type="RefSeq" id="WP_147283870.1">
    <property type="nucleotide sequence ID" value="NZ_CP181246.1"/>
</dbReference>
<keyword evidence="1" id="KW-0812">Transmembrane</keyword>
<feature type="transmembrane region" description="Helical" evidence="1">
    <location>
        <begin position="39"/>
        <end position="61"/>
    </location>
</feature>
<evidence type="ECO:0000313" key="2">
    <source>
        <dbReference type="EMBL" id="STZ75820.1"/>
    </source>
</evidence>
<dbReference type="EMBL" id="UGQS01000001">
    <property type="protein sequence ID" value="STZ75820.1"/>
    <property type="molecule type" value="Genomic_DNA"/>
</dbReference>
<keyword evidence="1" id="KW-0472">Membrane</keyword>
<sequence>MEEQKFMKSKNKYIFCENNKGNDIKYAESVQKKLFIPKVIFYFMGLFLLILILIKIITGINSFDNEIIFYFFLFFMLLGIPIMIILTIYGGICPHCHQFQDLNGKITGMTENSLFVSKGISPFFINYCSKCGAPLSVKAVNEIYKKYESQSKIKKSEN</sequence>
<protein>
    <submittedName>
        <fullName evidence="2">Uncharacterized protein</fullName>
    </submittedName>
</protein>
<reference evidence="2 3" key="1">
    <citation type="submission" date="2018-06" db="EMBL/GenBank/DDBJ databases">
        <authorList>
            <consortium name="Pathogen Informatics"/>
            <person name="Doyle S."/>
        </authorList>
    </citation>
    <scope>NUCLEOTIDE SEQUENCE [LARGE SCALE GENOMIC DNA]</scope>
    <source>
        <strain evidence="2 3">NCTC10295</strain>
    </source>
</reference>
<proteinExistence type="predicted"/>
<feature type="transmembrane region" description="Helical" evidence="1">
    <location>
        <begin position="67"/>
        <end position="89"/>
    </location>
</feature>
<name>A0A378UF62_BERDE</name>
<evidence type="ECO:0000256" key="1">
    <source>
        <dbReference type="SAM" id="Phobius"/>
    </source>
</evidence>
<accession>A0A378UF62</accession>